<organism evidence="2 3">
    <name type="scientific">Solanum commersonii</name>
    <name type="common">Commerson's wild potato</name>
    <name type="synonym">Commerson's nightshade</name>
    <dbReference type="NCBI Taxonomy" id="4109"/>
    <lineage>
        <taxon>Eukaryota</taxon>
        <taxon>Viridiplantae</taxon>
        <taxon>Streptophyta</taxon>
        <taxon>Embryophyta</taxon>
        <taxon>Tracheophyta</taxon>
        <taxon>Spermatophyta</taxon>
        <taxon>Magnoliopsida</taxon>
        <taxon>eudicotyledons</taxon>
        <taxon>Gunneridae</taxon>
        <taxon>Pentapetalae</taxon>
        <taxon>asterids</taxon>
        <taxon>lamiids</taxon>
        <taxon>Solanales</taxon>
        <taxon>Solanaceae</taxon>
        <taxon>Solanoideae</taxon>
        <taxon>Solaneae</taxon>
        <taxon>Solanum</taxon>
    </lineage>
</organism>
<sequence>MTPNRSIVTPTTGIPQRLLRITFGSYLPPGDEESAISNAETSTHQTPNAESTRHDCSNGKALIFVTPCMKNGRVTVMIGEDDIKVQMKNWETTGTDEGYDIFNFKLVTYKEGVLNILPYYYNHKPVILKQWELDFQFNKETLSLIPIWVKFPVGYWSVEALTKVTSTACRVVHTYQYTTNSVKISYAKILIKVDVSQPFTEVIQIETNAGMWEQHVDYEWKPKYCNECLRYGHTDVECWYQNQDKGN</sequence>
<reference evidence="2 3" key="1">
    <citation type="submission" date="2020-09" db="EMBL/GenBank/DDBJ databases">
        <title>De no assembly of potato wild relative species, Solanum commersonii.</title>
        <authorList>
            <person name="Cho K."/>
        </authorList>
    </citation>
    <scope>NUCLEOTIDE SEQUENCE [LARGE SCALE GENOMIC DNA]</scope>
    <source>
        <strain evidence="2">LZ3.2</strain>
        <tissue evidence="2">Leaf</tissue>
    </source>
</reference>
<evidence type="ECO:0008006" key="4">
    <source>
        <dbReference type="Google" id="ProtNLM"/>
    </source>
</evidence>
<dbReference type="PANTHER" id="PTHR33233">
    <property type="entry name" value="ENDONUCLEASE/EXONUCLEASE/PHOSPHATASE"/>
    <property type="match status" value="1"/>
</dbReference>
<feature type="non-terminal residue" evidence="2">
    <location>
        <position position="1"/>
    </location>
</feature>
<evidence type="ECO:0000313" key="3">
    <source>
        <dbReference type="Proteomes" id="UP000824120"/>
    </source>
</evidence>
<evidence type="ECO:0000313" key="2">
    <source>
        <dbReference type="EMBL" id="KAG5613500.1"/>
    </source>
</evidence>
<dbReference type="EMBL" id="JACXVP010000004">
    <property type="protein sequence ID" value="KAG5613500.1"/>
    <property type="molecule type" value="Genomic_DNA"/>
</dbReference>
<accession>A0A9J5ZN14</accession>
<dbReference type="AlphaFoldDB" id="A0A9J5ZN14"/>
<evidence type="ECO:0000256" key="1">
    <source>
        <dbReference type="SAM" id="MobiDB-lite"/>
    </source>
</evidence>
<dbReference type="PANTHER" id="PTHR33233:SF17">
    <property type="entry name" value="DUF4283 DOMAIN-CONTAINING PROTEIN"/>
    <property type="match status" value="1"/>
</dbReference>
<feature type="region of interest" description="Disordered" evidence="1">
    <location>
        <begin position="32"/>
        <end position="54"/>
    </location>
</feature>
<dbReference type="Proteomes" id="UP000824120">
    <property type="component" value="Chromosome 4"/>
</dbReference>
<protein>
    <recommendedName>
        <fullName evidence="4">DUF4283 domain-containing protein</fullName>
    </recommendedName>
</protein>
<proteinExistence type="predicted"/>
<feature type="compositionally biased region" description="Polar residues" evidence="1">
    <location>
        <begin position="35"/>
        <end position="50"/>
    </location>
</feature>
<name>A0A9J5ZN14_SOLCO</name>
<keyword evidence="3" id="KW-1185">Reference proteome</keyword>
<gene>
    <name evidence="2" type="ORF">H5410_024781</name>
</gene>
<comment type="caution">
    <text evidence="2">The sequence shown here is derived from an EMBL/GenBank/DDBJ whole genome shotgun (WGS) entry which is preliminary data.</text>
</comment>
<dbReference type="OrthoDB" id="1302923at2759"/>